<keyword evidence="3" id="KW-1185">Reference proteome</keyword>
<proteinExistence type="inferred from homology"/>
<dbReference type="PANTHER" id="PTHR33365">
    <property type="entry name" value="YALI0B05434P"/>
    <property type="match status" value="1"/>
</dbReference>
<evidence type="ECO:0000313" key="2">
    <source>
        <dbReference type="EMBL" id="KAK8855108.1"/>
    </source>
</evidence>
<dbReference type="Proteomes" id="UP001390339">
    <property type="component" value="Unassembled WGS sequence"/>
</dbReference>
<comment type="similarity">
    <text evidence="1">Belongs to the ustYa family.</text>
</comment>
<dbReference type="InterPro" id="IPR021765">
    <property type="entry name" value="UstYa-like"/>
</dbReference>
<dbReference type="PANTHER" id="PTHR33365:SF7">
    <property type="entry name" value="TAT PATHWAY SIGNAL SEQUENCE"/>
    <property type="match status" value="1"/>
</dbReference>
<organism evidence="2 3">
    <name type="scientific">Apiospora arundinis</name>
    <dbReference type="NCBI Taxonomy" id="335852"/>
    <lineage>
        <taxon>Eukaryota</taxon>
        <taxon>Fungi</taxon>
        <taxon>Dikarya</taxon>
        <taxon>Ascomycota</taxon>
        <taxon>Pezizomycotina</taxon>
        <taxon>Sordariomycetes</taxon>
        <taxon>Xylariomycetidae</taxon>
        <taxon>Amphisphaeriales</taxon>
        <taxon>Apiosporaceae</taxon>
        <taxon>Apiospora</taxon>
    </lineage>
</organism>
<comment type="caution">
    <text evidence="2">The sequence shown here is derived from an EMBL/GenBank/DDBJ whole genome shotgun (WGS) entry which is preliminary data.</text>
</comment>
<gene>
    <name evidence="2" type="ORF">PGQ11_011020</name>
</gene>
<dbReference type="EMBL" id="JAPCWZ010000007">
    <property type="protein sequence ID" value="KAK8855108.1"/>
    <property type="molecule type" value="Genomic_DNA"/>
</dbReference>
<sequence length="189" mass="21632">MFGEVNSPARATLEYMTKIPDTGPSLYVGEPRLELDQAWSKLLRSSMIKLSKEEIRSMNATSIALRDGSGYIGYLESIHMLHCVKRMYQYRHQDHYQRLQDTDAFLPGHWDHCLEILREGIMCNADATINTYFWASKDDIKGYRSGPRKCTNWGLVQSWLSSREIDLGDREGFLASLVSVNEGEANSPY</sequence>
<name>A0ABR2HZ09_9PEZI</name>
<evidence type="ECO:0000313" key="3">
    <source>
        <dbReference type="Proteomes" id="UP001390339"/>
    </source>
</evidence>
<dbReference type="Pfam" id="PF11807">
    <property type="entry name" value="UstYa"/>
    <property type="match status" value="1"/>
</dbReference>
<evidence type="ECO:0000256" key="1">
    <source>
        <dbReference type="ARBA" id="ARBA00035112"/>
    </source>
</evidence>
<protein>
    <submittedName>
        <fullName evidence="2">Tat pathway signal sequence</fullName>
    </submittedName>
</protein>
<accession>A0ABR2HZ09</accession>
<reference evidence="2 3" key="1">
    <citation type="journal article" date="2024" name="IMA Fungus">
        <title>Apiospora arundinis, a panoply of carbohydrate-active enzymes and secondary metabolites.</title>
        <authorList>
            <person name="Sorensen T."/>
            <person name="Petersen C."/>
            <person name="Muurmann A.T."/>
            <person name="Christiansen J.V."/>
            <person name="Brundto M.L."/>
            <person name="Overgaard C.K."/>
            <person name="Boysen A.T."/>
            <person name="Wollenberg R.D."/>
            <person name="Larsen T.O."/>
            <person name="Sorensen J.L."/>
            <person name="Nielsen K.L."/>
            <person name="Sondergaard T.E."/>
        </authorList>
    </citation>
    <scope>NUCLEOTIDE SEQUENCE [LARGE SCALE GENOMIC DNA]</scope>
    <source>
        <strain evidence="2 3">AAU 773</strain>
    </source>
</reference>